<dbReference type="Pfam" id="PF00176">
    <property type="entry name" value="SNF2-rel_dom"/>
    <property type="match status" value="1"/>
</dbReference>
<accession>A0A0F9B2L7</accession>
<dbReference type="PANTHER" id="PTHR45766:SF6">
    <property type="entry name" value="SWI_SNF-RELATED MATRIX-ASSOCIATED ACTIN-DEPENDENT REGULATOR OF CHROMATIN SUBFAMILY A-LIKE PROTEIN 1"/>
    <property type="match status" value="1"/>
</dbReference>
<dbReference type="GO" id="GO:0031297">
    <property type="term" value="P:replication fork processing"/>
    <property type="evidence" value="ECO:0007669"/>
    <property type="project" value="TreeGrafter"/>
</dbReference>
<gene>
    <name evidence="4" type="ORF">LCGC14_2498120</name>
</gene>
<keyword evidence="1" id="KW-0378">Hydrolase</keyword>
<dbReference type="PROSITE" id="PS51192">
    <property type="entry name" value="HELICASE_ATP_BIND_1"/>
    <property type="match status" value="1"/>
</dbReference>
<dbReference type="InterPro" id="IPR027417">
    <property type="entry name" value="P-loop_NTPase"/>
</dbReference>
<evidence type="ECO:0000256" key="1">
    <source>
        <dbReference type="ARBA" id="ARBA00022801"/>
    </source>
</evidence>
<reference evidence="4" key="1">
    <citation type="journal article" date="2015" name="Nature">
        <title>Complex archaea that bridge the gap between prokaryotes and eukaryotes.</title>
        <authorList>
            <person name="Spang A."/>
            <person name="Saw J.H."/>
            <person name="Jorgensen S.L."/>
            <person name="Zaremba-Niedzwiedzka K."/>
            <person name="Martijn J."/>
            <person name="Lind A.E."/>
            <person name="van Eijk R."/>
            <person name="Schleper C."/>
            <person name="Guy L."/>
            <person name="Ettema T.J."/>
        </authorList>
    </citation>
    <scope>NUCLEOTIDE SEQUENCE</scope>
</reference>
<dbReference type="GO" id="GO:0005524">
    <property type="term" value="F:ATP binding"/>
    <property type="evidence" value="ECO:0007669"/>
    <property type="project" value="InterPro"/>
</dbReference>
<evidence type="ECO:0000313" key="4">
    <source>
        <dbReference type="EMBL" id="KKL16184.1"/>
    </source>
</evidence>
<protein>
    <recommendedName>
        <fullName evidence="3">Helicase ATP-binding domain-containing protein</fullName>
    </recommendedName>
</protein>
<feature type="domain" description="Helicase ATP-binding" evidence="3">
    <location>
        <begin position="111"/>
        <end position="262"/>
    </location>
</feature>
<dbReference type="AlphaFoldDB" id="A0A0F9B2L7"/>
<sequence>MKLKYIEGHFVVTGSVQEMVYQGGKDVPKAAGFRYSAEGEQPLPKYALWWTDDPSIAVALVRYATDKAKATLHKMDDERGKAIEASRATSATLDVPAPEGLEYLPFQLAGIAYAQARPNTLFGDEMGLGKTIEAIGVINCHGAIAQVLVICPATVKLNWKRELDKWLTRPTRVEVAYANQPFPKADIIIINYDILAKFETEIRARKLDILIVDECHYIKNQKTKRSRQVKALQADRKLYLTGTPIVNRPIELWPIISQLDPQTFNHFWTYARRYCSAKHNGFGWDMKGASNLPELQKKLRSTIMVRRLKSEVLKELSPKVRQVIELPANGARKVVEAERKALAKSEDKLAALKAAVELAKASDDPEEYAQAVRALK</sequence>
<name>A0A0F9B2L7_9ZZZZ</name>
<dbReference type="EMBL" id="LAZR01039767">
    <property type="protein sequence ID" value="KKL16184.1"/>
    <property type="molecule type" value="Genomic_DNA"/>
</dbReference>
<feature type="coiled-coil region" evidence="2">
    <location>
        <begin position="335"/>
        <end position="362"/>
    </location>
</feature>
<dbReference type="PANTHER" id="PTHR45766">
    <property type="entry name" value="DNA ANNEALING HELICASE AND ENDONUCLEASE ZRANB3 FAMILY MEMBER"/>
    <property type="match status" value="1"/>
</dbReference>
<evidence type="ECO:0000256" key="2">
    <source>
        <dbReference type="SAM" id="Coils"/>
    </source>
</evidence>
<keyword evidence="2" id="KW-0175">Coiled coil</keyword>
<dbReference type="InterPro" id="IPR014001">
    <property type="entry name" value="Helicase_ATP-bd"/>
</dbReference>
<dbReference type="SUPFAM" id="SSF52540">
    <property type="entry name" value="P-loop containing nucleoside triphosphate hydrolases"/>
    <property type="match status" value="1"/>
</dbReference>
<feature type="non-terminal residue" evidence="4">
    <location>
        <position position="376"/>
    </location>
</feature>
<evidence type="ECO:0000259" key="3">
    <source>
        <dbReference type="PROSITE" id="PS51192"/>
    </source>
</evidence>
<organism evidence="4">
    <name type="scientific">marine sediment metagenome</name>
    <dbReference type="NCBI Taxonomy" id="412755"/>
    <lineage>
        <taxon>unclassified sequences</taxon>
        <taxon>metagenomes</taxon>
        <taxon>ecological metagenomes</taxon>
    </lineage>
</organism>
<dbReference type="SMART" id="SM00487">
    <property type="entry name" value="DEXDc"/>
    <property type="match status" value="1"/>
</dbReference>
<comment type="caution">
    <text evidence="4">The sequence shown here is derived from an EMBL/GenBank/DDBJ whole genome shotgun (WGS) entry which is preliminary data.</text>
</comment>
<proteinExistence type="predicted"/>
<dbReference type="GO" id="GO:0016787">
    <property type="term" value="F:hydrolase activity"/>
    <property type="evidence" value="ECO:0007669"/>
    <property type="project" value="UniProtKB-KW"/>
</dbReference>
<dbReference type="Gene3D" id="3.40.50.10810">
    <property type="entry name" value="Tandem AAA-ATPase domain"/>
    <property type="match status" value="1"/>
</dbReference>
<dbReference type="InterPro" id="IPR000330">
    <property type="entry name" value="SNF2_N"/>
</dbReference>
<dbReference type="InterPro" id="IPR038718">
    <property type="entry name" value="SNF2-like_sf"/>
</dbReference>
<dbReference type="GO" id="GO:0006281">
    <property type="term" value="P:DNA repair"/>
    <property type="evidence" value="ECO:0007669"/>
    <property type="project" value="TreeGrafter"/>
</dbReference>